<evidence type="ECO:0000313" key="2">
    <source>
        <dbReference type="EMBL" id="WFE88996.1"/>
    </source>
</evidence>
<dbReference type="RefSeq" id="WP_152503154.1">
    <property type="nucleotide sequence ID" value="NZ_CP120863.1"/>
</dbReference>
<proteinExistence type="predicted"/>
<organism evidence="2 3">
    <name type="scientific">Roseibium porphyridii</name>
    <dbReference type="NCBI Taxonomy" id="2866279"/>
    <lineage>
        <taxon>Bacteria</taxon>
        <taxon>Pseudomonadati</taxon>
        <taxon>Pseudomonadota</taxon>
        <taxon>Alphaproteobacteria</taxon>
        <taxon>Hyphomicrobiales</taxon>
        <taxon>Stappiaceae</taxon>
        <taxon>Roseibium</taxon>
    </lineage>
</organism>
<evidence type="ECO:0000313" key="3">
    <source>
        <dbReference type="Proteomes" id="UP001209803"/>
    </source>
</evidence>
<feature type="signal peptide" evidence="1">
    <location>
        <begin position="1"/>
        <end position="25"/>
    </location>
</feature>
<sequence>MKTLAGRRATGRLAAAILIATGTLAGTLAAQAQSEQVAKPSQSFLQALTAFDTAWDSSELAFTIVSFSQDASTGYGKYTPLSEAKFADGDTINVYAEPVGYGFQETADGYTYELTASYRLLNLSGQVLAEQSNFASFTGTSRSKKRELSAGLSFQFSGLPAGDYQLETSFSDTFGGKKAAFNLPFTVVEAN</sequence>
<reference evidence="2 3" key="1">
    <citation type="submission" date="2023-03" db="EMBL/GenBank/DDBJ databases">
        <title>Roseibium porphyridii sp. nov. and Roseibium rhodosorbium sp. nov. isolated from marine algae, Porphyridium cruentum and Rhodosorus marinus, respectively.</title>
        <authorList>
            <person name="Lee M.W."/>
            <person name="Choi B.J."/>
            <person name="Lee J.K."/>
            <person name="Choi D.G."/>
            <person name="Baek J.H."/>
            <person name="Bayburt H."/>
            <person name="Kim J.M."/>
            <person name="Han D.M."/>
            <person name="Kim K.H."/>
            <person name="Jeon C.O."/>
        </authorList>
    </citation>
    <scope>NUCLEOTIDE SEQUENCE [LARGE SCALE GENOMIC DNA]</scope>
    <source>
        <strain evidence="2 3">KMA01</strain>
    </source>
</reference>
<feature type="chain" id="PRO_5045623091" evidence="1">
    <location>
        <begin position="26"/>
        <end position="191"/>
    </location>
</feature>
<keyword evidence="1" id="KW-0732">Signal</keyword>
<name>A0ABY8F0V3_9HYPH</name>
<keyword evidence="3" id="KW-1185">Reference proteome</keyword>
<evidence type="ECO:0000256" key="1">
    <source>
        <dbReference type="SAM" id="SignalP"/>
    </source>
</evidence>
<gene>
    <name evidence="2" type="ORF">K1718_22990</name>
</gene>
<dbReference type="Proteomes" id="UP001209803">
    <property type="component" value="Chromosome"/>
</dbReference>
<dbReference type="EMBL" id="CP120863">
    <property type="protein sequence ID" value="WFE88996.1"/>
    <property type="molecule type" value="Genomic_DNA"/>
</dbReference>
<accession>A0ABY8F0V3</accession>
<protein>
    <submittedName>
        <fullName evidence="2">Uncharacterized protein</fullName>
    </submittedName>
</protein>